<dbReference type="Gene3D" id="1.20.245.10">
    <property type="entry name" value="Lipoxygenase-1, Domain 5"/>
    <property type="match status" value="1"/>
</dbReference>
<name>S8AA97_DACHA</name>
<evidence type="ECO:0000259" key="5">
    <source>
        <dbReference type="PROSITE" id="PS51393"/>
    </source>
</evidence>
<evidence type="ECO:0000313" key="6">
    <source>
        <dbReference type="EMBL" id="EPS38031.1"/>
    </source>
</evidence>
<gene>
    <name evidence="6" type="ORF">H072_8276</name>
</gene>
<dbReference type="eggNOG" id="ENOG502QQSP">
    <property type="taxonomic scope" value="Eukaryota"/>
</dbReference>
<dbReference type="OMA" id="EVWDKGV"/>
<dbReference type="InterPro" id="IPR036226">
    <property type="entry name" value="LipOase_C_sf"/>
</dbReference>
<dbReference type="OrthoDB" id="407298at2759"/>
<dbReference type="GO" id="GO:0043651">
    <property type="term" value="P:linoleic acid metabolic process"/>
    <property type="evidence" value="ECO:0007669"/>
    <property type="project" value="UniProtKB-ARBA"/>
</dbReference>
<dbReference type="AlphaFoldDB" id="S8AA97"/>
<keyword evidence="2" id="KW-0479">Metal-binding</keyword>
<keyword evidence="3" id="KW-0223">Dioxygenase</keyword>
<evidence type="ECO:0000256" key="2">
    <source>
        <dbReference type="ARBA" id="ARBA00022723"/>
    </source>
</evidence>
<dbReference type="PANTHER" id="PTHR11771">
    <property type="entry name" value="LIPOXYGENASE"/>
    <property type="match status" value="1"/>
</dbReference>
<dbReference type="GO" id="GO:0050584">
    <property type="term" value="F:linoleate 11-lipoxygenase activity"/>
    <property type="evidence" value="ECO:0007669"/>
    <property type="project" value="UniProtKB-ARBA"/>
</dbReference>
<dbReference type="GO" id="GO:0046872">
    <property type="term" value="F:metal ion binding"/>
    <property type="evidence" value="ECO:0007669"/>
    <property type="project" value="UniProtKB-KW"/>
</dbReference>
<evidence type="ECO:0000313" key="7">
    <source>
        <dbReference type="Proteomes" id="UP000015100"/>
    </source>
</evidence>
<dbReference type="SUPFAM" id="SSF48484">
    <property type="entry name" value="Lipoxigenase"/>
    <property type="match status" value="1"/>
</dbReference>
<dbReference type="Proteomes" id="UP000015100">
    <property type="component" value="Unassembled WGS sequence"/>
</dbReference>
<dbReference type="InterPro" id="IPR013819">
    <property type="entry name" value="LipOase_C"/>
</dbReference>
<dbReference type="EMBL" id="AQGS01000592">
    <property type="protein sequence ID" value="EPS38031.1"/>
    <property type="molecule type" value="Genomic_DNA"/>
</dbReference>
<reference evidence="7" key="2">
    <citation type="submission" date="2013-04" db="EMBL/GenBank/DDBJ databases">
        <title>Genomic mechanisms accounting for the adaptation to parasitism in nematode-trapping fungi.</title>
        <authorList>
            <person name="Ahren D.G."/>
        </authorList>
    </citation>
    <scope>NUCLEOTIDE SEQUENCE [LARGE SCALE GENOMIC DNA]</scope>
    <source>
        <strain evidence="7">CBS 200.50</strain>
    </source>
</reference>
<dbReference type="InterPro" id="IPR000907">
    <property type="entry name" value="LipOase"/>
</dbReference>
<organism evidence="6 7">
    <name type="scientific">Dactylellina haptotyla (strain CBS 200.50)</name>
    <name type="common">Nematode-trapping fungus</name>
    <name type="synonym">Monacrosporium haptotylum</name>
    <dbReference type="NCBI Taxonomy" id="1284197"/>
    <lineage>
        <taxon>Eukaryota</taxon>
        <taxon>Fungi</taxon>
        <taxon>Dikarya</taxon>
        <taxon>Ascomycota</taxon>
        <taxon>Pezizomycotina</taxon>
        <taxon>Orbiliomycetes</taxon>
        <taxon>Orbiliales</taxon>
        <taxon>Orbiliaceae</taxon>
        <taxon>Dactylellina</taxon>
    </lineage>
</organism>
<evidence type="ECO:0000256" key="4">
    <source>
        <dbReference type="ARBA" id="ARBA00023002"/>
    </source>
</evidence>
<keyword evidence="7" id="KW-1185">Reference proteome</keyword>
<dbReference type="STRING" id="1284197.S8AA97"/>
<protein>
    <recommendedName>
        <fullName evidence="1">Manganese lipoxygenase</fullName>
    </recommendedName>
</protein>
<reference evidence="6 7" key="1">
    <citation type="journal article" date="2013" name="PLoS Genet.">
        <title>Genomic mechanisms accounting for the adaptation to parasitism in nematode-trapping fungi.</title>
        <authorList>
            <person name="Meerupati T."/>
            <person name="Andersson K.M."/>
            <person name="Friman E."/>
            <person name="Kumar D."/>
            <person name="Tunlid A."/>
            <person name="Ahren D."/>
        </authorList>
    </citation>
    <scope>NUCLEOTIDE SEQUENCE [LARGE SCALE GENOMIC DNA]</scope>
    <source>
        <strain evidence="6 7">CBS 200.50</strain>
    </source>
</reference>
<accession>S8AA97</accession>
<sequence>MSASLPVGPGGTTPGFDVTLPVPPSPRAAIDPGVFGNRLRSLGLGISPKNIPKKGQLHAPSFIGKPEKPSPILIEEASFEDTAIRLKLMYQQVITKFGALHDFLNFDSSVTTNFDVDYKRKLYQWSTAEPNPVNDGFPPHLKTIPVKDQNDDIFHESYLFYAQLAEMLLGVIPAQIKIGDAPWRHWGTQTLADLQQLNVNLINDKKAIWTEKNIGYREDWYSDEQFAQQHFTGPNPTTISWASDKWIGSFKEAAKRLGTTDQVNHLNGVPKDSLYIQDYSYFRKAAGVEYDEELASTENQYRFGKRYTGASVVLFQLCDDGKLHPLAIVVDYKENDIELDAETWYYNKTTVNDMGNSVVMFNQRLSPEDKRHNEAKDYPWRYAKMCAQVCDWHRHEVGIHLVHTHLIEEAVIVAAERSFENLHPVYLLLNPHWLKTLSLNQAAREALVPKIIKNIAGMDETQLSKYLNNEYGTFHWEDLYIPKDLERRGFPLNKLNDDKYRNYPYAKNMAAMWYSIRQFVNTILTDYYEDDNAVADDEAIKSWVSEMQDQKGGALRFFPNIATIDQLVDAVTMCIHIASPQHTAVNYLQEYYQVFVPNKPSSLATPLPNQDKLAHIKEQDIIAALPLDKGCVWLLSAYIPHLLSMLVSDDQNIISYAKTELDYRQSVGDEAGIAAATKFQKDLGDLQDEFEKNSRAMNVDVDIWGGGNYSVMDPRTMAVSILI</sequence>
<dbReference type="Gene3D" id="3.10.450.60">
    <property type="match status" value="1"/>
</dbReference>
<proteinExistence type="predicted"/>
<dbReference type="GO" id="GO:0034440">
    <property type="term" value="P:lipid oxidation"/>
    <property type="evidence" value="ECO:0007669"/>
    <property type="project" value="InterPro"/>
</dbReference>
<evidence type="ECO:0000256" key="1">
    <source>
        <dbReference type="ARBA" id="ARBA00021175"/>
    </source>
</evidence>
<feature type="domain" description="Lipoxygenase" evidence="5">
    <location>
        <begin position="220"/>
        <end position="723"/>
    </location>
</feature>
<comment type="caution">
    <text evidence="6">The sequence shown here is derived from an EMBL/GenBank/DDBJ whole genome shotgun (WGS) entry which is preliminary data.</text>
</comment>
<dbReference type="PROSITE" id="PS51393">
    <property type="entry name" value="LIPOXYGENASE_3"/>
    <property type="match status" value="1"/>
</dbReference>
<dbReference type="HOGENOM" id="CLU_009802_0_0_1"/>
<dbReference type="Pfam" id="PF00305">
    <property type="entry name" value="Lipoxygenase"/>
    <property type="match status" value="1"/>
</dbReference>
<keyword evidence="4" id="KW-0560">Oxidoreductase</keyword>
<evidence type="ECO:0000256" key="3">
    <source>
        <dbReference type="ARBA" id="ARBA00022964"/>
    </source>
</evidence>